<reference evidence="2" key="1">
    <citation type="journal article" date="2011" name="PLoS ONE">
        <title>A deep insight into the sialotranscriptome of the gulf coast tick, Amblyomma maculatum.</title>
        <authorList>
            <person name="Karim S."/>
            <person name="Singh P."/>
            <person name="Ribeiro J.M."/>
        </authorList>
    </citation>
    <scope>NUCLEOTIDE SEQUENCE</scope>
    <source>
        <tissue evidence="2">Salivary gland</tissue>
    </source>
</reference>
<dbReference type="EMBL" id="JO844089">
    <property type="protein sequence ID" value="AEO35706.1"/>
    <property type="molecule type" value="mRNA"/>
</dbReference>
<dbReference type="PANTHER" id="PTHR46553">
    <property type="entry name" value="ADENINE NUCLEOTIDE ALPHA HYDROLASES-LIKE SUPERFAMILY PROTEIN"/>
    <property type="match status" value="1"/>
</dbReference>
<dbReference type="InterPro" id="IPR014729">
    <property type="entry name" value="Rossmann-like_a/b/a_fold"/>
</dbReference>
<proteinExistence type="evidence at transcript level"/>
<dbReference type="InterPro" id="IPR006016">
    <property type="entry name" value="UspA"/>
</dbReference>
<dbReference type="Pfam" id="PF00582">
    <property type="entry name" value="Usp"/>
    <property type="match status" value="1"/>
</dbReference>
<dbReference type="InterPro" id="IPR006015">
    <property type="entry name" value="Universal_stress_UspA"/>
</dbReference>
<feature type="domain" description="UspA" evidence="1">
    <location>
        <begin position="8"/>
        <end position="152"/>
    </location>
</feature>
<sequence>MAAEKPVMVVAVDDSEHSYYALQWVIGHFFTIPNPAFKLVLIHAKPTVSSALGLGGPASIDLMPMVDSDLKKTAARVIEKARELCTANQVTDFVCETVEGDPRNVLCEEVEKYQADMLVVGSHGYGAIKRAVLGSVSDYCAHHAHCTVMIVKKPKLKH</sequence>
<dbReference type="AlphaFoldDB" id="G3MQD8"/>
<evidence type="ECO:0000259" key="1">
    <source>
        <dbReference type="Pfam" id="PF00582"/>
    </source>
</evidence>
<dbReference type="SUPFAM" id="SSF52402">
    <property type="entry name" value="Adenine nucleotide alpha hydrolases-like"/>
    <property type="match status" value="1"/>
</dbReference>
<dbReference type="PANTHER" id="PTHR46553:SF3">
    <property type="entry name" value="ADENINE NUCLEOTIDE ALPHA HYDROLASES-LIKE SUPERFAMILY PROTEIN"/>
    <property type="match status" value="1"/>
</dbReference>
<dbReference type="Gene3D" id="3.40.50.620">
    <property type="entry name" value="HUPs"/>
    <property type="match status" value="1"/>
</dbReference>
<evidence type="ECO:0000313" key="2">
    <source>
        <dbReference type="EMBL" id="AEO35706.1"/>
    </source>
</evidence>
<organism evidence="2">
    <name type="scientific">Amblyomma maculatum</name>
    <name type="common">Gulf Coast tick</name>
    <dbReference type="NCBI Taxonomy" id="34609"/>
    <lineage>
        <taxon>Eukaryota</taxon>
        <taxon>Metazoa</taxon>
        <taxon>Ecdysozoa</taxon>
        <taxon>Arthropoda</taxon>
        <taxon>Chelicerata</taxon>
        <taxon>Arachnida</taxon>
        <taxon>Acari</taxon>
        <taxon>Parasitiformes</taxon>
        <taxon>Ixodida</taxon>
        <taxon>Ixodoidea</taxon>
        <taxon>Ixodidae</taxon>
        <taxon>Amblyomminae</taxon>
        <taxon>Amblyomma</taxon>
    </lineage>
</organism>
<dbReference type="PRINTS" id="PR01438">
    <property type="entry name" value="UNVRSLSTRESS"/>
</dbReference>
<name>G3MQD8_AMBMU</name>
<accession>G3MQD8</accession>
<dbReference type="CDD" id="cd23659">
    <property type="entry name" value="USP_At3g01520-like"/>
    <property type="match status" value="1"/>
</dbReference>
<protein>
    <recommendedName>
        <fullName evidence="1">UspA domain-containing protein</fullName>
    </recommendedName>
</protein>